<comment type="caution">
    <text evidence="3">The sequence shown here is derived from an EMBL/GenBank/DDBJ whole genome shotgun (WGS) entry which is preliminary data.</text>
</comment>
<dbReference type="InterPro" id="IPR011009">
    <property type="entry name" value="Kinase-like_dom_sf"/>
</dbReference>
<dbReference type="PROSITE" id="PS50011">
    <property type="entry name" value="PROTEIN_KINASE_DOM"/>
    <property type="match status" value="1"/>
</dbReference>
<organism evidence="3 4">
    <name type="scientific">Nocardioides oceani</name>
    <dbReference type="NCBI Taxonomy" id="3058369"/>
    <lineage>
        <taxon>Bacteria</taxon>
        <taxon>Bacillati</taxon>
        <taxon>Actinomycetota</taxon>
        <taxon>Actinomycetes</taxon>
        <taxon>Propionibacteriales</taxon>
        <taxon>Nocardioidaceae</taxon>
        <taxon>Nocardioides</taxon>
    </lineage>
</organism>
<evidence type="ECO:0000313" key="4">
    <source>
        <dbReference type="Proteomes" id="UP001168620"/>
    </source>
</evidence>
<keyword evidence="3" id="KW-0418">Kinase</keyword>
<reference evidence="3" key="1">
    <citation type="submission" date="2023-06" db="EMBL/GenBank/DDBJ databases">
        <title>Draft genome sequence of Nocardioides sp. SOB77.</title>
        <authorList>
            <person name="Zhang G."/>
        </authorList>
    </citation>
    <scope>NUCLEOTIDE SEQUENCE</scope>
    <source>
        <strain evidence="3">SOB77</strain>
    </source>
</reference>
<feature type="non-terminal residue" evidence="3">
    <location>
        <position position="1"/>
    </location>
</feature>
<evidence type="ECO:0000259" key="2">
    <source>
        <dbReference type="PROSITE" id="PS50011"/>
    </source>
</evidence>
<feature type="domain" description="Protein kinase" evidence="2">
    <location>
        <begin position="1"/>
        <end position="79"/>
    </location>
</feature>
<protein>
    <submittedName>
        <fullName evidence="3">Serine/threonine protein kinase</fullName>
    </submittedName>
</protein>
<keyword evidence="4" id="KW-1185">Reference proteome</keyword>
<feature type="region of interest" description="Disordered" evidence="1">
    <location>
        <begin position="44"/>
        <end position="63"/>
    </location>
</feature>
<keyword evidence="3" id="KW-0723">Serine/threonine-protein kinase</keyword>
<dbReference type="Proteomes" id="UP001168620">
    <property type="component" value="Unassembled WGS sequence"/>
</dbReference>
<accession>A0ABT8FN96</accession>
<dbReference type="InterPro" id="IPR000719">
    <property type="entry name" value="Prot_kinase_dom"/>
</dbReference>
<dbReference type="EMBL" id="JAUHJQ010000224">
    <property type="protein sequence ID" value="MDN4176006.1"/>
    <property type="molecule type" value="Genomic_DNA"/>
</dbReference>
<dbReference type="Gene3D" id="1.10.510.10">
    <property type="entry name" value="Transferase(Phosphotransferase) domain 1"/>
    <property type="match status" value="1"/>
</dbReference>
<gene>
    <name evidence="3" type="ORF">QWY28_23880</name>
</gene>
<evidence type="ECO:0000313" key="3">
    <source>
        <dbReference type="EMBL" id="MDN4176006.1"/>
    </source>
</evidence>
<keyword evidence="3" id="KW-0808">Transferase</keyword>
<name>A0ABT8FN96_9ACTN</name>
<dbReference type="SUPFAM" id="SSF56112">
    <property type="entry name" value="Protein kinase-like (PK-like)"/>
    <property type="match status" value="1"/>
</dbReference>
<evidence type="ECO:0000256" key="1">
    <source>
        <dbReference type="SAM" id="MobiDB-lite"/>
    </source>
</evidence>
<dbReference type="GO" id="GO:0004674">
    <property type="term" value="F:protein serine/threonine kinase activity"/>
    <property type="evidence" value="ECO:0007669"/>
    <property type="project" value="UniProtKB-KW"/>
</dbReference>
<sequence>PTFVAPEQAQAEPLDARADQYSLGALAYLLLAGRAPYTHPPLGAAAAPAAPPPLSTPERPFPGATDAVVRRALAVDRED</sequence>
<proteinExistence type="predicted"/>
<feature type="non-terminal residue" evidence="3">
    <location>
        <position position="79"/>
    </location>
</feature>